<proteinExistence type="predicted"/>
<gene>
    <name evidence="1" type="ORF">MAGMO_2779</name>
</gene>
<evidence type="ECO:0000313" key="1">
    <source>
        <dbReference type="EMBL" id="CRH06928.1"/>
    </source>
</evidence>
<dbReference type="EMBL" id="LO017727">
    <property type="protein sequence ID" value="CRH06928.1"/>
    <property type="molecule type" value="Genomic_DNA"/>
</dbReference>
<dbReference type="AlphaFoldDB" id="A0A1S7LK05"/>
<reference evidence="1" key="1">
    <citation type="submission" date="2015-04" db="EMBL/GenBank/DDBJ databases">
        <authorList>
            <person name="Syromyatnikov M.Y."/>
            <person name="Popov V.N."/>
        </authorList>
    </citation>
    <scope>NUCLEOTIDE SEQUENCE</scope>
    <source>
        <strain evidence="1">MO-1</strain>
    </source>
</reference>
<sequence>MRHKRCSCLKCQQSLGQNETPYPFLGVAFFFHLGSLEGRGDTDTVVPFARLFHAGVRITAILHEIIGLEGVVTRCGSWDPDSK</sequence>
<name>A0A1S7LK05_MAGMO</name>
<accession>A0A1S7LK05</accession>
<protein>
    <submittedName>
        <fullName evidence="1">Uncharacterized protein</fullName>
    </submittedName>
</protein>
<organism evidence="1">
    <name type="scientific">Magnetococcus massalia (strain MO-1)</name>
    <dbReference type="NCBI Taxonomy" id="451514"/>
    <lineage>
        <taxon>Bacteria</taxon>
        <taxon>Pseudomonadati</taxon>
        <taxon>Pseudomonadota</taxon>
        <taxon>Magnetococcia</taxon>
        <taxon>Magnetococcales</taxon>
        <taxon>Magnetococcaceae</taxon>
        <taxon>Magnetococcus</taxon>
    </lineage>
</organism>